<feature type="region of interest" description="Disordered" evidence="1">
    <location>
        <begin position="266"/>
        <end position="293"/>
    </location>
</feature>
<evidence type="ECO:0000313" key="2">
    <source>
        <dbReference type="EMBL" id="GMH02383.1"/>
    </source>
</evidence>
<organism evidence="2 3">
    <name type="scientific">Nepenthes gracilis</name>
    <name type="common">Slender pitcher plant</name>
    <dbReference type="NCBI Taxonomy" id="150966"/>
    <lineage>
        <taxon>Eukaryota</taxon>
        <taxon>Viridiplantae</taxon>
        <taxon>Streptophyta</taxon>
        <taxon>Embryophyta</taxon>
        <taxon>Tracheophyta</taxon>
        <taxon>Spermatophyta</taxon>
        <taxon>Magnoliopsida</taxon>
        <taxon>eudicotyledons</taxon>
        <taxon>Gunneridae</taxon>
        <taxon>Pentapetalae</taxon>
        <taxon>Caryophyllales</taxon>
        <taxon>Nepenthaceae</taxon>
        <taxon>Nepenthes</taxon>
    </lineage>
</organism>
<dbReference type="AlphaFoldDB" id="A0AAD3XEU8"/>
<dbReference type="PANTHER" id="PTHR31579">
    <property type="entry name" value="OS03G0796600 PROTEIN"/>
    <property type="match status" value="1"/>
</dbReference>
<name>A0AAD3XEU8_NEPGR</name>
<protein>
    <submittedName>
        <fullName evidence="2">Uncharacterized protein</fullName>
    </submittedName>
</protein>
<evidence type="ECO:0000256" key="1">
    <source>
        <dbReference type="SAM" id="MobiDB-lite"/>
    </source>
</evidence>
<reference evidence="2" key="1">
    <citation type="submission" date="2023-05" db="EMBL/GenBank/DDBJ databases">
        <title>Nepenthes gracilis genome sequencing.</title>
        <authorList>
            <person name="Fukushima K."/>
        </authorList>
    </citation>
    <scope>NUCLEOTIDE SEQUENCE</scope>
    <source>
        <strain evidence="2">SING2019-196</strain>
    </source>
</reference>
<comment type="caution">
    <text evidence="2">The sequence shown here is derived from an EMBL/GenBank/DDBJ whole genome shotgun (WGS) entry which is preliminary data.</text>
</comment>
<proteinExistence type="predicted"/>
<accession>A0AAD3XEU8</accession>
<dbReference type="PANTHER" id="PTHR31579:SF14">
    <property type="entry name" value="RNA POLYMERASE SUBUNIT BETA-BETA PROTEIN, PUTATIVE (DUF506)-RELATED"/>
    <property type="match status" value="1"/>
</dbReference>
<sequence>MPLSMKIQPIDASTPDGGSTRSEPTKPVVKSRLKRLFRISVSEPPLHLTKDGLGEFEPSSVCLAKMVQNFIEDSSEKQSTKCGRNGCNCFNGNGSDSSERESEKISSADACDFLKTLVVCASVNERNVLADTAKIVERNKACKRKDDFRKILMDSLIGFGYNASICKSKWDKTSSFPAGEYEYVDVIVEGERLIIDTDFRSEFEIARSTKTYRSILQFLPYIFVGKSDRLSRIIALVSEAAKQSLKKKDMHLPPWRRSEYVQAKWLSPHTRLTPTPPSPLTASEPANSGDLSPDKESLIFQLDEFSLSRSSPRSESLFLMSDSSGEEEATSSGKLPVEIDPNGSKIGVKFGTGLASLMEDEP</sequence>
<dbReference type="EMBL" id="BSYO01000003">
    <property type="protein sequence ID" value="GMH02383.1"/>
    <property type="molecule type" value="Genomic_DNA"/>
</dbReference>
<dbReference type="Pfam" id="PF04720">
    <property type="entry name" value="PDDEXK_6"/>
    <property type="match status" value="1"/>
</dbReference>
<feature type="region of interest" description="Disordered" evidence="1">
    <location>
        <begin position="316"/>
        <end position="344"/>
    </location>
</feature>
<dbReference type="Proteomes" id="UP001279734">
    <property type="component" value="Unassembled WGS sequence"/>
</dbReference>
<dbReference type="InterPro" id="IPR006502">
    <property type="entry name" value="PDDEXK-like"/>
</dbReference>
<dbReference type="NCBIfam" id="TIGR01615">
    <property type="entry name" value="A_thal_3542"/>
    <property type="match status" value="1"/>
</dbReference>
<keyword evidence="3" id="KW-1185">Reference proteome</keyword>
<evidence type="ECO:0000313" key="3">
    <source>
        <dbReference type="Proteomes" id="UP001279734"/>
    </source>
</evidence>
<feature type="region of interest" description="Disordered" evidence="1">
    <location>
        <begin position="1"/>
        <end position="27"/>
    </location>
</feature>
<gene>
    <name evidence="2" type="ORF">Nepgr_004222</name>
</gene>